<proteinExistence type="predicted"/>
<dbReference type="EMBL" id="CABPRJ010000963">
    <property type="protein sequence ID" value="VVC33060.1"/>
    <property type="molecule type" value="Genomic_DNA"/>
</dbReference>
<gene>
    <name evidence="1" type="ORF">CINCED_3A001433</name>
</gene>
<dbReference type="Proteomes" id="UP000325440">
    <property type="component" value="Unassembled WGS sequence"/>
</dbReference>
<evidence type="ECO:0000313" key="1">
    <source>
        <dbReference type="EMBL" id="VVC33060.1"/>
    </source>
</evidence>
<sequence length="99" mass="11564">MVYHCLQLWSEEAVHLGLPENFVNLRRQKLRKQDRIQPLTEAVPSPDSIPLTSSGWRSSHGICNLEMFGRFFAYNKLDTRMLKPDNEPDQKHQKFIILG</sequence>
<dbReference type="AlphaFoldDB" id="A0A5E4MLF6"/>
<dbReference type="InterPro" id="IPR020339">
    <property type="entry name" value="C20orf85-like"/>
</dbReference>
<evidence type="ECO:0000313" key="2">
    <source>
        <dbReference type="Proteomes" id="UP000325440"/>
    </source>
</evidence>
<dbReference type="Pfam" id="PF14945">
    <property type="entry name" value="LLC1"/>
    <property type="match status" value="1"/>
</dbReference>
<dbReference type="OrthoDB" id="10031946at2759"/>
<organism evidence="1 2">
    <name type="scientific">Cinara cedri</name>
    <dbReference type="NCBI Taxonomy" id="506608"/>
    <lineage>
        <taxon>Eukaryota</taxon>
        <taxon>Metazoa</taxon>
        <taxon>Ecdysozoa</taxon>
        <taxon>Arthropoda</taxon>
        <taxon>Hexapoda</taxon>
        <taxon>Insecta</taxon>
        <taxon>Pterygota</taxon>
        <taxon>Neoptera</taxon>
        <taxon>Paraneoptera</taxon>
        <taxon>Hemiptera</taxon>
        <taxon>Sternorrhyncha</taxon>
        <taxon>Aphidomorpha</taxon>
        <taxon>Aphidoidea</taxon>
        <taxon>Aphididae</taxon>
        <taxon>Lachninae</taxon>
        <taxon>Cinara</taxon>
    </lineage>
</organism>
<keyword evidence="2" id="KW-1185">Reference proteome</keyword>
<name>A0A5E4MLF6_9HEMI</name>
<accession>A0A5E4MLF6</accession>
<protein>
    <submittedName>
        <fullName evidence="1">Uncharacterized protein</fullName>
    </submittedName>
</protein>
<reference evidence="1 2" key="1">
    <citation type="submission" date="2019-08" db="EMBL/GenBank/DDBJ databases">
        <authorList>
            <person name="Alioto T."/>
            <person name="Alioto T."/>
            <person name="Gomez Garrido J."/>
        </authorList>
    </citation>
    <scope>NUCLEOTIDE SEQUENCE [LARGE SCALE GENOMIC DNA]</scope>
</reference>